<comment type="caution">
    <text evidence="1">The sequence shown here is derived from an EMBL/GenBank/DDBJ whole genome shotgun (WGS) entry which is preliminary data.</text>
</comment>
<proteinExistence type="predicted"/>
<protein>
    <submittedName>
        <fullName evidence="1">Uncharacterized protein</fullName>
    </submittedName>
</protein>
<accession>A0A510UKH5</accession>
<name>A0A510UKH5_ALIFS</name>
<organism evidence="1 2">
    <name type="scientific">Aliivibrio fischeri</name>
    <name type="common">Vibrio fischeri</name>
    <dbReference type="NCBI Taxonomy" id="668"/>
    <lineage>
        <taxon>Bacteria</taxon>
        <taxon>Pseudomonadati</taxon>
        <taxon>Pseudomonadota</taxon>
        <taxon>Gammaproteobacteria</taxon>
        <taxon>Vibrionales</taxon>
        <taxon>Vibrionaceae</taxon>
        <taxon>Aliivibrio</taxon>
    </lineage>
</organism>
<gene>
    <name evidence="1" type="ORF">AFI02nite_18860</name>
</gene>
<dbReference type="RefSeq" id="WP_272869358.1">
    <property type="nucleotide sequence ID" value="NZ_BJTZ01000010.1"/>
</dbReference>
<dbReference type="AlphaFoldDB" id="A0A510UKH5"/>
<sequence length="43" mass="4922">MMITLDSYKLNLLLAWLIMPINNLSAGKEPFSRAKIKNEEDAK</sequence>
<evidence type="ECO:0000313" key="2">
    <source>
        <dbReference type="Proteomes" id="UP000321787"/>
    </source>
</evidence>
<evidence type="ECO:0000313" key="1">
    <source>
        <dbReference type="EMBL" id="GEK13850.1"/>
    </source>
</evidence>
<dbReference type="Proteomes" id="UP000321787">
    <property type="component" value="Unassembled WGS sequence"/>
</dbReference>
<reference evidence="1 2" key="1">
    <citation type="submission" date="2019-07" db="EMBL/GenBank/DDBJ databases">
        <title>Whole genome shotgun sequence of Aliivibrio fischeri NBRC 101058.</title>
        <authorList>
            <person name="Hosoyama A."/>
            <person name="Uohara A."/>
            <person name="Ohji S."/>
            <person name="Ichikawa N."/>
        </authorList>
    </citation>
    <scope>NUCLEOTIDE SEQUENCE [LARGE SCALE GENOMIC DNA]</scope>
    <source>
        <strain evidence="1 2">NBRC 101058</strain>
    </source>
</reference>
<dbReference type="EMBL" id="BJTZ01000010">
    <property type="protein sequence ID" value="GEK13850.1"/>
    <property type="molecule type" value="Genomic_DNA"/>
</dbReference>